<dbReference type="EMBL" id="GAEE01000052">
    <property type="protein sequence ID" value="JAA65071.1"/>
    <property type="molecule type" value="mRNA"/>
</dbReference>
<protein>
    <submittedName>
        <fullName evidence="2">Stalipin-Dr2</fullName>
    </submittedName>
</protein>
<proteinExistence type="evidence at transcript level"/>
<evidence type="ECO:0000313" key="2">
    <source>
        <dbReference type="EMBL" id="JAA65071.1"/>
    </source>
</evidence>
<name>M0QSA5_DESRO</name>
<dbReference type="AlphaFoldDB" id="M0QSA5"/>
<sequence>MKILALAFILALMLAMIGARSFSSEEGALSSSSEERYYPIPYEPYPEPYPYPPPNVRK</sequence>
<keyword evidence="1" id="KW-0732">Signal</keyword>
<accession>M0QSA5</accession>
<evidence type="ECO:0000256" key="1">
    <source>
        <dbReference type="SAM" id="SignalP"/>
    </source>
</evidence>
<feature type="chain" id="PRO_5004004173" evidence="1">
    <location>
        <begin position="20"/>
        <end position="58"/>
    </location>
</feature>
<feature type="signal peptide" evidence="1">
    <location>
        <begin position="1"/>
        <end position="19"/>
    </location>
</feature>
<reference evidence="2" key="1">
    <citation type="submission" date="2012-09" db="EMBL/GenBank/DDBJ databases">
        <title>Molecular phylogeny and evolution of the proteins encoded by the common vampire bat (Desmodus rotundus) submaxillary glands.</title>
        <authorList>
            <person name="Fry B.G."/>
        </authorList>
    </citation>
    <scope>NUCLEOTIDE SEQUENCE</scope>
    <source>
        <tissue evidence="2">Submaxillary gland anterior lobe</tissue>
    </source>
</reference>
<organism evidence="2">
    <name type="scientific">Desmodus rotundus</name>
    <name type="common">Vampire bat</name>
    <dbReference type="NCBI Taxonomy" id="9430"/>
    <lineage>
        <taxon>Eukaryota</taxon>
        <taxon>Metazoa</taxon>
        <taxon>Chordata</taxon>
        <taxon>Craniata</taxon>
        <taxon>Vertebrata</taxon>
        <taxon>Euteleostomi</taxon>
        <taxon>Mammalia</taxon>
        <taxon>Eutheria</taxon>
        <taxon>Laurasiatheria</taxon>
        <taxon>Chiroptera</taxon>
        <taxon>Yangochiroptera</taxon>
        <taxon>Phyllostomidae</taxon>
        <taxon>Desmodontinae</taxon>
        <taxon>Desmodus</taxon>
    </lineage>
</organism>